<dbReference type="PROSITE" id="PS51294">
    <property type="entry name" value="HTH_MYB"/>
    <property type="match status" value="1"/>
</dbReference>
<evidence type="ECO:0000313" key="4">
    <source>
        <dbReference type="EMBL" id="CAK0848179.1"/>
    </source>
</evidence>
<dbReference type="EMBL" id="CAUYUJ010014956">
    <property type="protein sequence ID" value="CAK0848179.1"/>
    <property type="molecule type" value="Genomic_DNA"/>
</dbReference>
<dbReference type="InterPro" id="IPR001005">
    <property type="entry name" value="SANT/Myb"/>
</dbReference>
<feature type="domain" description="Myb-like" evidence="2">
    <location>
        <begin position="254"/>
        <end position="301"/>
    </location>
</feature>
<gene>
    <name evidence="4" type="ORF">PCOR1329_LOCUS41190</name>
</gene>
<protein>
    <recommendedName>
        <fullName evidence="6">Myb-like domain-containing protein</fullName>
    </recommendedName>
</protein>
<evidence type="ECO:0000259" key="2">
    <source>
        <dbReference type="PROSITE" id="PS50090"/>
    </source>
</evidence>
<feature type="compositionally biased region" description="Basic residues" evidence="1">
    <location>
        <begin position="99"/>
        <end position="108"/>
    </location>
</feature>
<evidence type="ECO:0000259" key="3">
    <source>
        <dbReference type="PROSITE" id="PS51294"/>
    </source>
</evidence>
<feature type="compositionally biased region" description="Low complexity" evidence="1">
    <location>
        <begin position="148"/>
        <end position="164"/>
    </location>
</feature>
<reference evidence="4" key="1">
    <citation type="submission" date="2023-10" db="EMBL/GenBank/DDBJ databases">
        <authorList>
            <person name="Chen Y."/>
            <person name="Shah S."/>
            <person name="Dougan E. K."/>
            <person name="Thang M."/>
            <person name="Chan C."/>
        </authorList>
    </citation>
    <scope>NUCLEOTIDE SEQUENCE [LARGE SCALE GENOMIC DNA]</scope>
</reference>
<dbReference type="PROSITE" id="PS50090">
    <property type="entry name" value="MYB_LIKE"/>
    <property type="match status" value="1"/>
</dbReference>
<dbReference type="Pfam" id="PF00249">
    <property type="entry name" value="Myb_DNA-binding"/>
    <property type="match status" value="1"/>
</dbReference>
<accession>A0ABN9TQI0</accession>
<proteinExistence type="predicted"/>
<dbReference type="InterPro" id="IPR017930">
    <property type="entry name" value="Myb_dom"/>
</dbReference>
<dbReference type="Gene3D" id="1.10.10.60">
    <property type="entry name" value="Homeodomain-like"/>
    <property type="match status" value="1"/>
</dbReference>
<dbReference type="InterPro" id="IPR009057">
    <property type="entry name" value="Homeodomain-like_sf"/>
</dbReference>
<keyword evidence="5" id="KW-1185">Reference proteome</keyword>
<dbReference type="SUPFAM" id="SSF46689">
    <property type="entry name" value="Homeodomain-like"/>
    <property type="match status" value="1"/>
</dbReference>
<comment type="caution">
    <text evidence="4">The sequence shown here is derived from an EMBL/GenBank/DDBJ whole genome shotgun (WGS) entry which is preliminary data.</text>
</comment>
<evidence type="ECO:0000313" key="5">
    <source>
        <dbReference type="Proteomes" id="UP001189429"/>
    </source>
</evidence>
<evidence type="ECO:0000256" key="1">
    <source>
        <dbReference type="SAM" id="MobiDB-lite"/>
    </source>
</evidence>
<organism evidence="4 5">
    <name type="scientific">Prorocentrum cordatum</name>
    <dbReference type="NCBI Taxonomy" id="2364126"/>
    <lineage>
        <taxon>Eukaryota</taxon>
        <taxon>Sar</taxon>
        <taxon>Alveolata</taxon>
        <taxon>Dinophyceae</taxon>
        <taxon>Prorocentrales</taxon>
        <taxon>Prorocentraceae</taxon>
        <taxon>Prorocentrum</taxon>
    </lineage>
</organism>
<dbReference type="SMART" id="SM00717">
    <property type="entry name" value="SANT"/>
    <property type="match status" value="1"/>
</dbReference>
<name>A0ABN9TQI0_9DINO</name>
<evidence type="ECO:0008006" key="6">
    <source>
        <dbReference type="Google" id="ProtNLM"/>
    </source>
</evidence>
<feature type="region of interest" description="Disordered" evidence="1">
    <location>
        <begin position="96"/>
        <end position="169"/>
    </location>
</feature>
<feature type="domain" description="HTH myb-type" evidence="3">
    <location>
        <begin position="256"/>
        <end position="305"/>
    </location>
</feature>
<dbReference type="Proteomes" id="UP001189429">
    <property type="component" value="Unassembled WGS sequence"/>
</dbReference>
<sequence length="306" mass="33950">MAGAAPPPAELDEPAHLSWVWRSLFEEGQAIDGMGPEKAIEFKANLCILTADGFMQYLKFHFDIEPYSIWIKREQKKWYDFITTLMAMLGACPRLGGGPRRRGHRRGGGGRVGGLRGRCGSQRRRRQWRPAGETKRRRRGLLDRAEQGLLAPGPAGGASSSSSGLPPPQVEVLASGVMTQTLSRPDLFDAPTLEEQLEVQRREQARSAAAAPPQPPLVAAAASLTSRVRSPAGVDAGDSDIFRDDIPAARVHDRMAWTPEEEQRLVEGQRRFGNRWETVRTTCNLRHRTGSQLREKFRNLQRAGVV</sequence>
<dbReference type="CDD" id="cd00167">
    <property type="entry name" value="SANT"/>
    <property type="match status" value="1"/>
</dbReference>